<dbReference type="InterPro" id="IPR036920">
    <property type="entry name" value="Ribosomal_uL16_sf"/>
</dbReference>
<dbReference type="InterPro" id="IPR047873">
    <property type="entry name" value="Ribosomal_uL16"/>
</dbReference>
<dbReference type="EMBL" id="MF488959">
    <property type="protein sequence ID" value="ATN23354.1"/>
    <property type="molecule type" value="Genomic_DNA"/>
</dbReference>
<dbReference type="InterPro" id="IPR016180">
    <property type="entry name" value="Ribosomal_uL16_dom"/>
</dbReference>
<dbReference type="PRINTS" id="PR00060">
    <property type="entry name" value="RIBOSOMALL16"/>
</dbReference>
<evidence type="ECO:0000256" key="3">
    <source>
        <dbReference type="ARBA" id="ARBA00023274"/>
    </source>
</evidence>
<dbReference type="GO" id="GO:0019843">
    <property type="term" value="F:rRNA binding"/>
    <property type="evidence" value="ECO:0007669"/>
    <property type="project" value="InterPro"/>
</dbReference>
<keyword evidence="3 4" id="KW-0687">Ribonucleoprotein</keyword>
<dbReference type="Pfam" id="PF00252">
    <property type="entry name" value="Ribosomal_L16"/>
    <property type="match status" value="1"/>
</dbReference>
<dbReference type="PANTHER" id="PTHR12220:SF13">
    <property type="entry name" value="LARGE RIBOSOMAL SUBUNIT PROTEIN UL16M"/>
    <property type="match status" value="1"/>
</dbReference>
<organism evidence="5">
    <name type="scientific">Lympha mucosa</name>
    <dbReference type="NCBI Taxonomy" id="2045360"/>
    <lineage>
        <taxon>Eukaryota</taxon>
        <taxon>Rhodophyta</taxon>
        <taxon>Florideophyceae</taxon>
        <taxon>Nemaliophycidae</taxon>
        <taxon>Batrachospermales</taxon>
        <taxon>Batrachospermaceae</taxon>
        <taxon>Lympha</taxon>
    </lineage>
</organism>
<evidence type="ECO:0000256" key="2">
    <source>
        <dbReference type="ARBA" id="ARBA00022980"/>
    </source>
</evidence>
<dbReference type="Gene3D" id="3.90.1170.10">
    <property type="entry name" value="Ribosomal protein L10e/L16"/>
    <property type="match status" value="1"/>
</dbReference>
<evidence type="ECO:0000256" key="4">
    <source>
        <dbReference type="RuleBase" id="RU004413"/>
    </source>
</evidence>
<dbReference type="GeneID" id="34927465"/>
<dbReference type="CDD" id="cd01433">
    <property type="entry name" value="Ribosomal_L16_L10e"/>
    <property type="match status" value="1"/>
</dbReference>
<comment type="similarity">
    <text evidence="1 4">Belongs to the universal ribosomal protein uL16 family.</text>
</comment>
<sequence length="133" mass="15459">MNKKYHKKYKKNINYQRHILKFGFFGVKSSTAGRLTEIRIHILLRLINKKLRVISKNSNSIKFWNLIFMNSTLTSLSPESRMGKGKGSIYTKSCYVKPGQILFEFSGVSINQMKIFHSFLKKKIPLKTEVVSL</sequence>
<evidence type="ECO:0000313" key="5">
    <source>
        <dbReference type="EMBL" id="ATN23354.1"/>
    </source>
</evidence>
<dbReference type="GO" id="GO:0003735">
    <property type="term" value="F:structural constituent of ribosome"/>
    <property type="evidence" value="ECO:0007669"/>
    <property type="project" value="InterPro"/>
</dbReference>
<name>A0A2D1BHZ0_9FLOR</name>
<proteinExistence type="inferred from homology"/>
<dbReference type="RefSeq" id="YP_009441345.1">
    <property type="nucleotide sequence ID" value="NC_036231.1"/>
</dbReference>
<accession>A0A2D1BHZ0</accession>
<keyword evidence="2 4" id="KW-0689">Ribosomal protein</keyword>
<dbReference type="PANTHER" id="PTHR12220">
    <property type="entry name" value="50S/60S RIBOSOMAL PROTEIN L16"/>
    <property type="match status" value="1"/>
</dbReference>
<dbReference type="PROSITE" id="PS00701">
    <property type="entry name" value="RIBOSOMAL_L16_2"/>
    <property type="match status" value="1"/>
</dbReference>
<keyword evidence="5" id="KW-0496">Mitochondrion</keyword>
<dbReference type="SUPFAM" id="SSF54686">
    <property type="entry name" value="Ribosomal protein L16p/L10e"/>
    <property type="match status" value="1"/>
</dbReference>
<geneLocation type="mitochondrion" evidence="5"/>
<dbReference type="InterPro" id="IPR000114">
    <property type="entry name" value="Ribosomal_uL16_bact-type"/>
</dbReference>
<gene>
    <name evidence="5" type="primary">rpl16</name>
</gene>
<dbReference type="GO" id="GO:0032543">
    <property type="term" value="P:mitochondrial translation"/>
    <property type="evidence" value="ECO:0007669"/>
    <property type="project" value="TreeGrafter"/>
</dbReference>
<reference evidence="5" key="1">
    <citation type="submission" date="2017-07" db="EMBL/GenBank/DDBJ databases">
        <title>Mitochondrial of Lympha mucosa.</title>
        <authorList>
            <person name="Wolf D.I."/>
            <person name="Vis M.L."/>
            <person name="Evans J.R."/>
        </authorList>
    </citation>
    <scope>NUCLEOTIDE SEQUENCE</scope>
</reference>
<dbReference type="GO" id="GO:0005762">
    <property type="term" value="C:mitochondrial large ribosomal subunit"/>
    <property type="evidence" value="ECO:0007669"/>
    <property type="project" value="TreeGrafter"/>
</dbReference>
<dbReference type="AlphaFoldDB" id="A0A2D1BHZ0"/>
<dbReference type="InterPro" id="IPR020798">
    <property type="entry name" value="Ribosomal_uL16_CS"/>
</dbReference>
<evidence type="ECO:0000256" key="1">
    <source>
        <dbReference type="ARBA" id="ARBA00008931"/>
    </source>
</evidence>
<protein>
    <submittedName>
        <fullName evidence="5">Ribosomal protein L16</fullName>
    </submittedName>
</protein>